<sequence>MRTRRAVGAASLALGLLVGATQVVAGPVMFKVSENLMDQVGRTGIKDDDVKDEFNFHLASAQKLSGALMTAGHKFGQKAVKSKLDITKVYLTSADNKNLAPIELVGSDADDLGVETWTLSNVVLTAGDWVLHVEGKGGLIKGGKQANSYSLQLTGVNAVPEPQTLALSLLALCGLVAVKRLRKA</sequence>
<dbReference type="NCBIfam" id="TIGR02595">
    <property type="entry name" value="PEP_CTERM"/>
    <property type="match status" value="1"/>
</dbReference>
<gene>
    <name evidence="2" type="ORF">LNV07_01000</name>
</gene>
<evidence type="ECO:0000313" key="2">
    <source>
        <dbReference type="EMBL" id="MCV2366679.1"/>
    </source>
</evidence>
<evidence type="ECO:0000313" key="3">
    <source>
        <dbReference type="Proteomes" id="UP001209701"/>
    </source>
</evidence>
<comment type="caution">
    <text evidence="2">The sequence shown here is derived from an EMBL/GenBank/DDBJ whole genome shotgun (WGS) entry which is preliminary data.</text>
</comment>
<feature type="signal peptide" evidence="1">
    <location>
        <begin position="1"/>
        <end position="25"/>
    </location>
</feature>
<dbReference type="EMBL" id="JAJIRN010000001">
    <property type="protein sequence ID" value="MCV2366679.1"/>
    <property type="molecule type" value="Genomic_DNA"/>
</dbReference>
<dbReference type="NCBIfam" id="NF038126">
    <property type="entry name" value="PEP_CTERM_FxDxF"/>
    <property type="match status" value="1"/>
</dbReference>
<dbReference type="Proteomes" id="UP001209701">
    <property type="component" value="Unassembled WGS sequence"/>
</dbReference>
<keyword evidence="3" id="KW-1185">Reference proteome</keyword>
<feature type="chain" id="PRO_5046270908" evidence="1">
    <location>
        <begin position="26"/>
        <end position="184"/>
    </location>
</feature>
<name>A0ABT2Y9F5_9BURK</name>
<organism evidence="2 3">
    <name type="scientific">Roseateles oligotrophus</name>
    <dbReference type="NCBI Taxonomy" id="1769250"/>
    <lineage>
        <taxon>Bacteria</taxon>
        <taxon>Pseudomonadati</taxon>
        <taxon>Pseudomonadota</taxon>
        <taxon>Betaproteobacteria</taxon>
        <taxon>Burkholderiales</taxon>
        <taxon>Sphaerotilaceae</taxon>
        <taxon>Roseateles</taxon>
    </lineage>
</organism>
<accession>A0ABT2Y9F5</accession>
<keyword evidence="1" id="KW-0732">Signal</keyword>
<proteinExistence type="predicted"/>
<protein>
    <submittedName>
        <fullName evidence="2">FxDxF family PEP-CTERM protein</fullName>
    </submittedName>
</protein>
<evidence type="ECO:0000256" key="1">
    <source>
        <dbReference type="SAM" id="SignalP"/>
    </source>
</evidence>
<reference evidence="2 3" key="1">
    <citation type="submission" date="2021-11" db="EMBL/GenBank/DDBJ databases">
        <authorList>
            <person name="Liang Q."/>
            <person name="Mou H."/>
            <person name="Liu Z."/>
        </authorList>
    </citation>
    <scope>NUCLEOTIDE SEQUENCE [LARGE SCALE GENOMIC DNA]</scope>
    <source>
        <strain evidence="2 3">CHU3</strain>
    </source>
</reference>
<dbReference type="InterPro" id="IPR013424">
    <property type="entry name" value="Ice-binding_C"/>
</dbReference>
<dbReference type="RefSeq" id="WP_263569315.1">
    <property type="nucleotide sequence ID" value="NZ_JAJIRN010000001.1"/>
</dbReference>